<keyword evidence="12" id="KW-0934">Plastid</keyword>
<dbReference type="CDD" id="cd00769">
    <property type="entry name" value="PheRS_beta_core"/>
    <property type="match status" value="1"/>
</dbReference>
<keyword evidence="7" id="KW-0460">Magnesium</keyword>
<dbReference type="InterPro" id="IPR005147">
    <property type="entry name" value="tRNA_synthase_B5-dom"/>
</dbReference>
<dbReference type="InterPro" id="IPR005146">
    <property type="entry name" value="B3/B4_tRNA-bd"/>
</dbReference>
<dbReference type="GO" id="GO:0004826">
    <property type="term" value="F:phenylalanine-tRNA ligase activity"/>
    <property type="evidence" value="ECO:0007669"/>
    <property type="project" value="UniProtKB-EC"/>
</dbReference>
<dbReference type="PROSITE" id="PS51483">
    <property type="entry name" value="B5"/>
    <property type="match status" value="1"/>
</dbReference>
<dbReference type="SUPFAM" id="SSF54991">
    <property type="entry name" value="Anticodon-binding domain of PheRS"/>
    <property type="match status" value="1"/>
</dbReference>
<dbReference type="Gene3D" id="3.30.70.380">
    <property type="entry name" value="Ferrodoxin-fold anticodon-binding domain"/>
    <property type="match status" value="1"/>
</dbReference>
<evidence type="ECO:0000259" key="10">
    <source>
        <dbReference type="PROSITE" id="PS51447"/>
    </source>
</evidence>
<dbReference type="Pfam" id="PF03484">
    <property type="entry name" value="B5"/>
    <property type="match status" value="1"/>
</dbReference>
<dbReference type="PROSITE" id="PS51447">
    <property type="entry name" value="FDX_ACB"/>
    <property type="match status" value="1"/>
</dbReference>
<keyword evidence="8" id="KW-0648">Protein biosynthesis</keyword>
<evidence type="ECO:0000313" key="12">
    <source>
        <dbReference type="EMBL" id="AYR05783.1"/>
    </source>
</evidence>
<dbReference type="InterPro" id="IPR005121">
    <property type="entry name" value="Fdx_antiC-bd"/>
</dbReference>
<dbReference type="GO" id="GO:0000287">
    <property type="term" value="F:magnesium ion binding"/>
    <property type="evidence" value="ECO:0007669"/>
    <property type="project" value="InterPro"/>
</dbReference>
<dbReference type="InterPro" id="IPR045864">
    <property type="entry name" value="aa-tRNA-synth_II/BPL/LPL"/>
</dbReference>
<evidence type="ECO:0000259" key="11">
    <source>
        <dbReference type="PROSITE" id="PS51483"/>
    </source>
</evidence>
<sequence length="678" mass="79915">MKISWNCLSQLVNLERINEYELAEKLTLAGFEVENIIYKRDIKDIILDTNITANRLDIISLISIATEIAAILKRPLKFYKSIELYNTNIKRKQLKYRENIYKKNKFKYLLKKVSINNSPQWLKDYLIVSDINPTNTILDIIHFINFKWGQSIKIFQINTDNNIKIKTLRPFYTEENFKEHEYKDIDIAKIKESGSEINSKNIHNYQTTNIDIIILGIIHQYNYVNNKAVKTSLKSTKYLSYGYIEAIYLINQIYTENLDDKIIYEYESKRTKNETIKCNIDNINRILGPIKCKDNIKYLNKTTIINILNNLNFTVIDNINELKIKIPEERLLDIEKEIDIIEEIGRIYGFNYFNDSLPTLNKIGHLSSIKLISQKMRQILRSMGIHEVLNYSLKSNLNNRNVQLINPLNNDQKELRTNLIGGLIESKLYNINKVNHYFEVFEIGKIFINDNKAITTSEHLHLAGLLGNSSFCRSEWNKTANELSWFQAKGTLEEFFERMHIQVSWSENSETNYLLENTKQYIHLKRTSYIKQKNKTIGLFSQINSRIAKNLGNYYNIYIFEININDLTQNIQQPGHLTYVYKPYSNYPKIIRDISIKVNKYLKMQTIIHLINKIQQDSSDFIESIDIFDEYYETETKKSIGLRITYRSKNKTLTNKEVEKIEQLLKNQLCNQLIQSKS</sequence>
<dbReference type="InterPro" id="IPR036690">
    <property type="entry name" value="Fdx_antiC-bd_sf"/>
</dbReference>
<feature type="domain" description="FDX-ACB" evidence="10">
    <location>
        <begin position="585"/>
        <end position="678"/>
    </location>
</feature>
<dbReference type="Pfam" id="PF03483">
    <property type="entry name" value="B3_4"/>
    <property type="match status" value="1"/>
</dbReference>
<dbReference type="SMART" id="SM00874">
    <property type="entry name" value="B5"/>
    <property type="match status" value="1"/>
</dbReference>
<dbReference type="SUPFAM" id="SSF46955">
    <property type="entry name" value="Putative DNA-binding domain"/>
    <property type="match status" value="2"/>
</dbReference>
<organism evidence="12">
    <name type="scientific">Lithothamnion sp</name>
    <dbReference type="NCBI Taxonomy" id="1940749"/>
    <lineage>
        <taxon>Eukaryota</taxon>
        <taxon>Rhodophyta</taxon>
        <taxon>Florideophyceae</taxon>
        <taxon>Corallinophycidae</taxon>
        <taxon>Hapalidiales</taxon>
        <taxon>Hapalidiaceae</taxon>
        <taxon>Melobesioideae</taxon>
        <taxon>Lithothamnion</taxon>
    </lineage>
</organism>
<accession>A0A3G3MG26</accession>
<dbReference type="GO" id="GO:0006432">
    <property type="term" value="P:phenylalanyl-tRNA aminoacylation"/>
    <property type="evidence" value="ECO:0007669"/>
    <property type="project" value="InterPro"/>
</dbReference>
<dbReference type="GO" id="GO:0005524">
    <property type="term" value="F:ATP binding"/>
    <property type="evidence" value="ECO:0007669"/>
    <property type="project" value="UniProtKB-KW"/>
</dbReference>
<proteinExistence type="predicted"/>
<dbReference type="AlphaFoldDB" id="A0A3G3MG26"/>
<feature type="domain" description="B5" evidence="11">
    <location>
        <begin position="271"/>
        <end position="355"/>
    </location>
</feature>
<dbReference type="EC" id="6.1.1.20" evidence="2"/>
<dbReference type="PANTHER" id="PTHR10947:SF0">
    <property type="entry name" value="PHENYLALANINE--TRNA LIGASE BETA SUBUNIT"/>
    <property type="match status" value="1"/>
</dbReference>
<evidence type="ECO:0000256" key="5">
    <source>
        <dbReference type="ARBA" id="ARBA00022741"/>
    </source>
</evidence>
<dbReference type="PANTHER" id="PTHR10947">
    <property type="entry name" value="PHENYLALANYL-TRNA SYNTHETASE BETA CHAIN AND LEUCINE-RICH REPEAT-CONTAINING PROTEIN 47"/>
    <property type="match status" value="1"/>
</dbReference>
<dbReference type="SUPFAM" id="SSF55681">
    <property type="entry name" value="Class II aaRS and biotin synthetases"/>
    <property type="match status" value="1"/>
</dbReference>
<dbReference type="Gene3D" id="3.50.40.10">
    <property type="entry name" value="Phenylalanyl-trna Synthetase, Chain B, domain 3"/>
    <property type="match status" value="1"/>
</dbReference>
<reference evidence="12" key="1">
    <citation type="journal article" date="2018" name="Genome Biol. Evol.">
        <title>Mitochondrial and Plastid Genomes from Coralline Red Algae Provide Insights into the Incongruent Evolutionary Histories of Organelles.</title>
        <authorList>
            <person name="Lee J."/>
            <person name="Song H.J."/>
            <person name="In Park S."/>
            <person name="Lee Y.M."/>
            <person name="Jeong S.Y."/>
            <person name="Oh Cho T."/>
            <person name="Kim J.H."/>
            <person name="Choi H.G."/>
            <person name="Choi C.G."/>
            <person name="Nelson W.A."/>
            <person name="Fredericq S."/>
            <person name="Bhattacharya D."/>
            <person name="Su Yoon H."/>
        </authorList>
    </citation>
    <scope>NUCLEOTIDE SEQUENCE</scope>
</reference>
<keyword evidence="4" id="KW-0479">Metal-binding</keyword>
<dbReference type="GO" id="GO:0009328">
    <property type="term" value="C:phenylalanine-tRNA ligase complex"/>
    <property type="evidence" value="ECO:0007669"/>
    <property type="project" value="TreeGrafter"/>
</dbReference>
<name>A0A3G3MG26_9FLOR</name>
<dbReference type="InterPro" id="IPR041616">
    <property type="entry name" value="PheRS_beta_core"/>
</dbReference>
<dbReference type="Gene3D" id="3.30.930.10">
    <property type="entry name" value="Bira Bifunctional Protein, Domain 2"/>
    <property type="match status" value="1"/>
</dbReference>
<geneLocation type="plastid" evidence="12"/>
<evidence type="ECO:0000256" key="4">
    <source>
        <dbReference type="ARBA" id="ARBA00022723"/>
    </source>
</evidence>
<evidence type="ECO:0000256" key="2">
    <source>
        <dbReference type="ARBA" id="ARBA00012814"/>
    </source>
</evidence>
<keyword evidence="5" id="KW-0547">Nucleotide-binding</keyword>
<evidence type="ECO:0000256" key="8">
    <source>
        <dbReference type="ARBA" id="ARBA00022917"/>
    </source>
</evidence>
<evidence type="ECO:0000256" key="9">
    <source>
        <dbReference type="ARBA" id="ARBA00023146"/>
    </source>
</evidence>
<comment type="cofactor">
    <cofactor evidence="1">
        <name>Mg(2+)</name>
        <dbReference type="ChEBI" id="CHEBI:18420"/>
    </cofactor>
</comment>
<dbReference type="SUPFAM" id="SSF56037">
    <property type="entry name" value="PheT/TilS domain"/>
    <property type="match status" value="1"/>
</dbReference>
<evidence type="ECO:0000256" key="7">
    <source>
        <dbReference type="ARBA" id="ARBA00022842"/>
    </source>
</evidence>
<dbReference type="InterPro" id="IPR020825">
    <property type="entry name" value="Phe-tRNA_synthase-like_B3/B4"/>
</dbReference>
<keyword evidence="9 12" id="KW-0030">Aminoacyl-tRNA synthetase</keyword>
<protein>
    <recommendedName>
        <fullName evidence="2">phenylalanine--tRNA ligase</fullName>
        <ecNumber evidence="2">6.1.1.20</ecNumber>
    </recommendedName>
</protein>
<evidence type="ECO:0000256" key="1">
    <source>
        <dbReference type="ARBA" id="ARBA00001946"/>
    </source>
</evidence>
<evidence type="ECO:0000256" key="3">
    <source>
        <dbReference type="ARBA" id="ARBA00022598"/>
    </source>
</evidence>
<evidence type="ECO:0000256" key="6">
    <source>
        <dbReference type="ARBA" id="ARBA00022840"/>
    </source>
</evidence>
<keyword evidence="6" id="KW-0067">ATP-binding</keyword>
<dbReference type="Gene3D" id="3.30.56.10">
    <property type="match status" value="2"/>
</dbReference>
<dbReference type="EMBL" id="MH281627">
    <property type="protein sequence ID" value="AYR05783.1"/>
    <property type="molecule type" value="Genomic_DNA"/>
</dbReference>
<dbReference type="InterPro" id="IPR045060">
    <property type="entry name" value="Phe-tRNA-ligase_IIc_bsu"/>
</dbReference>
<dbReference type="GO" id="GO:0003723">
    <property type="term" value="F:RNA binding"/>
    <property type="evidence" value="ECO:0007669"/>
    <property type="project" value="InterPro"/>
</dbReference>
<dbReference type="Pfam" id="PF17759">
    <property type="entry name" value="tRNA_synthFbeta"/>
    <property type="match status" value="1"/>
</dbReference>
<dbReference type="Pfam" id="PF03147">
    <property type="entry name" value="FDX-ACB"/>
    <property type="match status" value="1"/>
</dbReference>
<dbReference type="InterPro" id="IPR009061">
    <property type="entry name" value="DNA-bd_dom_put_sf"/>
</dbReference>
<keyword evidence="3" id="KW-0436">Ligase</keyword>
<dbReference type="SMART" id="SM00896">
    <property type="entry name" value="FDX-ACB"/>
    <property type="match status" value="1"/>
</dbReference>
<gene>
    <name evidence="12" type="primary">syfB</name>
</gene>